<evidence type="ECO:0000256" key="4">
    <source>
        <dbReference type="ARBA" id="ARBA00022490"/>
    </source>
</evidence>
<keyword evidence="12" id="KW-1185">Reference proteome</keyword>
<dbReference type="GO" id="GO:0007017">
    <property type="term" value="P:microtubule-based process"/>
    <property type="evidence" value="ECO:0007669"/>
    <property type="project" value="InterPro"/>
</dbReference>
<dbReference type="GO" id="GO:0005868">
    <property type="term" value="C:cytoplasmic dynein complex"/>
    <property type="evidence" value="ECO:0007669"/>
    <property type="project" value="TreeGrafter"/>
</dbReference>
<dbReference type="SUPFAM" id="SSF54648">
    <property type="entry name" value="DLC"/>
    <property type="match status" value="1"/>
</dbReference>
<name>A0A2H1C3P0_FASHE</name>
<gene>
    <name evidence="11" type="ORF">D915_007943</name>
</gene>
<keyword evidence="4 10" id="KW-0963">Cytoplasm</keyword>
<evidence type="ECO:0000313" key="11">
    <source>
        <dbReference type="EMBL" id="THD21472.1"/>
    </source>
</evidence>
<dbReference type="AlphaFoldDB" id="A0A2H1C3P0"/>
<evidence type="ECO:0000256" key="1">
    <source>
        <dbReference type="ARBA" id="ARBA00004123"/>
    </source>
</evidence>
<dbReference type="PANTHER" id="PTHR11886:SF35">
    <property type="entry name" value="DYNEIN LIGHT CHAIN"/>
    <property type="match status" value="1"/>
</dbReference>
<dbReference type="Gene3D" id="3.30.740.10">
    <property type="entry name" value="Protein Inhibitor Of Neuronal Nitric Oxide Synthase"/>
    <property type="match status" value="1"/>
</dbReference>
<dbReference type="Pfam" id="PF01221">
    <property type="entry name" value="Dynein_light"/>
    <property type="match status" value="1"/>
</dbReference>
<comment type="similarity">
    <text evidence="10">Belongs to the dynein light chain family.</text>
</comment>
<dbReference type="GO" id="GO:0051028">
    <property type="term" value="P:mRNA transport"/>
    <property type="evidence" value="ECO:0007669"/>
    <property type="project" value="UniProtKB-KW"/>
</dbReference>
<evidence type="ECO:0000256" key="10">
    <source>
        <dbReference type="RuleBase" id="RU365010"/>
    </source>
</evidence>
<keyword evidence="6" id="KW-0509">mRNA transport</keyword>
<keyword evidence="5 10" id="KW-0493">Microtubule</keyword>
<keyword evidence="3" id="KW-0813">Transport</keyword>
<comment type="caution">
    <text evidence="11">The sequence shown here is derived from an EMBL/GenBank/DDBJ whole genome shotgun (WGS) entry which is preliminary data.</text>
</comment>
<dbReference type="InterPro" id="IPR001372">
    <property type="entry name" value="Dynein_light_chain_typ-1/2"/>
</dbReference>
<keyword evidence="10" id="KW-0243">Dynein</keyword>
<protein>
    <recommendedName>
        <fullName evidence="10">Dynein light chain</fullName>
    </recommendedName>
</protein>
<evidence type="ECO:0000256" key="3">
    <source>
        <dbReference type="ARBA" id="ARBA00022448"/>
    </source>
</evidence>
<comment type="subcellular location">
    <subcellularLocation>
        <location evidence="2 10">Cytoplasm</location>
        <location evidence="2 10">Cytoskeleton</location>
    </subcellularLocation>
    <subcellularLocation>
        <location evidence="1">Nucleus</location>
    </subcellularLocation>
</comment>
<keyword evidence="7" id="KW-0653">Protein transport</keyword>
<reference evidence="11" key="1">
    <citation type="submission" date="2019-03" db="EMBL/GenBank/DDBJ databases">
        <title>Improved annotation for the trematode Fasciola hepatica.</title>
        <authorList>
            <person name="Choi Y.-J."/>
            <person name="Martin J."/>
            <person name="Mitreva M."/>
        </authorList>
    </citation>
    <scope>NUCLEOTIDE SEQUENCE [LARGE SCALE GENOMIC DNA]</scope>
</reference>
<dbReference type="CDD" id="cd21452">
    <property type="entry name" value="DLC-like_DYNLL1_DYNLL2"/>
    <property type="match status" value="1"/>
</dbReference>
<keyword evidence="9" id="KW-0539">Nucleus</keyword>
<dbReference type="SMART" id="SM01375">
    <property type="entry name" value="Dynein_light"/>
    <property type="match status" value="1"/>
</dbReference>
<dbReference type="GO" id="GO:0005634">
    <property type="term" value="C:nucleus"/>
    <property type="evidence" value="ECO:0007669"/>
    <property type="project" value="UniProtKB-SubCell"/>
</dbReference>
<accession>A0A2H1C3P0</accession>
<dbReference type="PANTHER" id="PTHR11886">
    <property type="entry name" value="DYNEIN LIGHT CHAIN"/>
    <property type="match status" value="1"/>
</dbReference>
<dbReference type="EMBL" id="JXXN02003506">
    <property type="protein sequence ID" value="THD21472.1"/>
    <property type="molecule type" value="Genomic_DNA"/>
</dbReference>
<evidence type="ECO:0000256" key="8">
    <source>
        <dbReference type="ARBA" id="ARBA00023212"/>
    </source>
</evidence>
<proteinExistence type="inferred from homology"/>
<dbReference type="GO" id="GO:0015031">
    <property type="term" value="P:protein transport"/>
    <property type="evidence" value="ECO:0007669"/>
    <property type="project" value="UniProtKB-KW"/>
</dbReference>
<dbReference type="Proteomes" id="UP000230066">
    <property type="component" value="Unassembled WGS sequence"/>
</dbReference>
<evidence type="ECO:0000256" key="9">
    <source>
        <dbReference type="ARBA" id="ARBA00023242"/>
    </source>
</evidence>
<evidence type="ECO:0000313" key="12">
    <source>
        <dbReference type="Proteomes" id="UP000230066"/>
    </source>
</evidence>
<dbReference type="InterPro" id="IPR037177">
    <property type="entry name" value="DLC_sf"/>
</dbReference>
<sequence>MTGTTGNTTDLKAVIKHAEMDEKMQQDALEMAAQALSKYQTDKDTASFMKHEFDKKYKPIWNCIVGRDFGSFITHRTEHLIYFYMGDRAFLLFRSA</sequence>
<dbReference type="FunFam" id="3.30.740.10:FF:000005">
    <property type="entry name" value="Dynein light chain"/>
    <property type="match status" value="1"/>
</dbReference>
<evidence type="ECO:0000256" key="6">
    <source>
        <dbReference type="ARBA" id="ARBA00022816"/>
    </source>
</evidence>
<evidence type="ECO:0000256" key="5">
    <source>
        <dbReference type="ARBA" id="ARBA00022701"/>
    </source>
</evidence>
<keyword evidence="8 10" id="KW-0206">Cytoskeleton</keyword>
<dbReference type="GO" id="GO:0005874">
    <property type="term" value="C:microtubule"/>
    <property type="evidence" value="ECO:0007669"/>
    <property type="project" value="UniProtKB-KW"/>
</dbReference>
<dbReference type="GO" id="GO:0045505">
    <property type="term" value="F:dynein intermediate chain binding"/>
    <property type="evidence" value="ECO:0007669"/>
    <property type="project" value="TreeGrafter"/>
</dbReference>
<organism evidence="11 12">
    <name type="scientific">Fasciola hepatica</name>
    <name type="common">Liver fluke</name>
    <dbReference type="NCBI Taxonomy" id="6192"/>
    <lineage>
        <taxon>Eukaryota</taxon>
        <taxon>Metazoa</taxon>
        <taxon>Spiralia</taxon>
        <taxon>Lophotrochozoa</taxon>
        <taxon>Platyhelminthes</taxon>
        <taxon>Trematoda</taxon>
        <taxon>Digenea</taxon>
        <taxon>Plagiorchiida</taxon>
        <taxon>Echinostomata</taxon>
        <taxon>Echinostomatoidea</taxon>
        <taxon>Fasciolidae</taxon>
        <taxon>Fasciola</taxon>
    </lineage>
</organism>
<evidence type="ECO:0000256" key="7">
    <source>
        <dbReference type="ARBA" id="ARBA00022927"/>
    </source>
</evidence>
<evidence type="ECO:0000256" key="2">
    <source>
        <dbReference type="ARBA" id="ARBA00004245"/>
    </source>
</evidence>
<keyword evidence="10" id="KW-0505">Motor protein</keyword>